<organism evidence="2">
    <name type="scientific">Oryza brachyantha</name>
    <name type="common">malo sina</name>
    <dbReference type="NCBI Taxonomy" id="4533"/>
    <lineage>
        <taxon>Eukaryota</taxon>
        <taxon>Viridiplantae</taxon>
        <taxon>Streptophyta</taxon>
        <taxon>Embryophyta</taxon>
        <taxon>Tracheophyta</taxon>
        <taxon>Spermatophyta</taxon>
        <taxon>Magnoliopsida</taxon>
        <taxon>Liliopsida</taxon>
        <taxon>Poales</taxon>
        <taxon>Poaceae</taxon>
        <taxon>BOP clade</taxon>
        <taxon>Oryzoideae</taxon>
        <taxon>Oryzeae</taxon>
        <taxon>Oryzinae</taxon>
        <taxon>Oryza</taxon>
    </lineage>
</organism>
<proteinExistence type="predicted"/>
<feature type="compositionally biased region" description="Polar residues" evidence="1">
    <location>
        <begin position="17"/>
        <end position="29"/>
    </location>
</feature>
<evidence type="ECO:0000313" key="2">
    <source>
        <dbReference type="EnsemblPlants" id="OB10G17180.1"/>
    </source>
</evidence>
<dbReference type="Proteomes" id="UP000006038">
    <property type="component" value="Chromosome 10"/>
</dbReference>
<evidence type="ECO:0000313" key="3">
    <source>
        <dbReference type="Proteomes" id="UP000006038"/>
    </source>
</evidence>
<dbReference type="EnsemblPlants" id="OB10G17180.1">
    <property type="protein sequence ID" value="OB10G17180.1"/>
    <property type="gene ID" value="OB10G17180"/>
</dbReference>
<name>J3N2H0_ORYBR</name>
<sequence>MSGASEHAHDHARRQNKPSPNYIDSNSKPIYNLLSGSEDELHARCGQNWSCPGIGQIDRSMLTMADVV</sequence>
<dbReference type="AlphaFoldDB" id="J3N2H0"/>
<dbReference type="Gramene" id="OB10G17180.1">
    <property type="protein sequence ID" value="OB10G17180.1"/>
    <property type="gene ID" value="OB10G17180"/>
</dbReference>
<keyword evidence="3" id="KW-1185">Reference proteome</keyword>
<reference evidence="2" key="2">
    <citation type="submission" date="2013-04" db="UniProtKB">
        <authorList>
            <consortium name="EnsemblPlants"/>
        </authorList>
    </citation>
    <scope>IDENTIFICATION</scope>
</reference>
<dbReference type="HOGENOM" id="CLU_2797990_0_0_1"/>
<reference evidence="2" key="1">
    <citation type="journal article" date="2013" name="Nat. Commun.">
        <title>Whole-genome sequencing of Oryza brachyantha reveals mechanisms underlying Oryza genome evolution.</title>
        <authorList>
            <person name="Chen J."/>
            <person name="Huang Q."/>
            <person name="Gao D."/>
            <person name="Wang J."/>
            <person name="Lang Y."/>
            <person name="Liu T."/>
            <person name="Li B."/>
            <person name="Bai Z."/>
            <person name="Luis Goicoechea J."/>
            <person name="Liang C."/>
            <person name="Chen C."/>
            <person name="Zhang W."/>
            <person name="Sun S."/>
            <person name="Liao Y."/>
            <person name="Zhang X."/>
            <person name="Yang L."/>
            <person name="Song C."/>
            <person name="Wang M."/>
            <person name="Shi J."/>
            <person name="Liu G."/>
            <person name="Liu J."/>
            <person name="Zhou H."/>
            <person name="Zhou W."/>
            <person name="Yu Q."/>
            <person name="An N."/>
            <person name="Chen Y."/>
            <person name="Cai Q."/>
            <person name="Wang B."/>
            <person name="Liu B."/>
            <person name="Min J."/>
            <person name="Huang Y."/>
            <person name="Wu H."/>
            <person name="Li Z."/>
            <person name="Zhang Y."/>
            <person name="Yin Y."/>
            <person name="Song W."/>
            <person name="Jiang J."/>
            <person name="Jackson S.A."/>
            <person name="Wing R.A."/>
            <person name="Wang J."/>
            <person name="Chen M."/>
        </authorList>
    </citation>
    <scope>NUCLEOTIDE SEQUENCE [LARGE SCALE GENOMIC DNA]</scope>
    <source>
        <strain evidence="2">cv. IRGC 101232</strain>
    </source>
</reference>
<accession>J3N2H0</accession>
<feature type="region of interest" description="Disordered" evidence="1">
    <location>
        <begin position="1"/>
        <end position="29"/>
    </location>
</feature>
<protein>
    <submittedName>
        <fullName evidence="2">Uncharacterized protein</fullName>
    </submittedName>
</protein>
<evidence type="ECO:0000256" key="1">
    <source>
        <dbReference type="SAM" id="MobiDB-lite"/>
    </source>
</evidence>